<feature type="region of interest" description="Disordered" evidence="1">
    <location>
        <begin position="40"/>
        <end position="61"/>
    </location>
</feature>
<keyword evidence="3" id="KW-1185">Reference proteome</keyword>
<dbReference type="AlphaFoldDB" id="A0AAE1Y1D2"/>
<dbReference type="Proteomes" id="UP001293254">
    <property type="component" value="Unassembled WGS sequence"/>
</dbReference>
<proteinExistence type="predicted"/>
<feature type="region of interest" description="Disordered" evidence="1">
    <location>
        <begin position="76"/>
        <end position="95"/>
    </location>
</feature>
<evidence type="ECO:0000313" key="2">
    <source>
        <dbReference type="EMBL" id="KAK4421890.1"/>
    </source>
</evidence>
<reference evidence="2" key="1">
    <citation type="submission" date="2020-06" db="EMBL/GenBank/DDBJ databases">
        <authorList>
            <person name="Li T."/>
            <person name="Hu X."/>
            <person name="Zhang T."/>
            <person name="Song X."/>
            <person name="Zhang H."/>
            <person name="Dai N."/>
            <person name="Sheng W."/>
            <person name="Hou X."/>
            <person name="Wei L."/>
        </authorList>
    </citation>
    <scope>NUCLEOTIDE SEQUENCE</scope>
    <source>
        <strain evidence="2">3651</strain>
        <tissue evidence="2">Leaf</tissue>
    </source>
</reference>
<accession>A0AAE1Y1D2</accession>
<sequence>MDGQKNYQQPGVQQQAHLEHLIGRSGPWIHYGMVAQSKAQPVLPRAKTSHGTSPQDRCQANPKMLTQAHWYRTEAPASAGTAGIPDDNSCGNDTVDGEVAASRELAGTEVAQTRINRRLVHGLRRTARGSSERKDVIVKDHVSGNINTT</sequence>
<dbReference type="EMBL" id="JACGWO010000008">
    <property type="protein sequence ID" value="KAK4421890.1"/>
    <property type="molecule type" value="Genomic_DNA"/>
</dbReference>
<name>A0AAE1Y1D2_9LAMI</name>
<organism evidence="2 3">
    <name type="scientific">Sesamum alatum</name>
    <dbReference type="NCBI Taxonomy" id="300844"/>
    <lineage>
        <taxon>Eukaryota</taxon>
        <taxon>Viridiplantae</taxon>
        <taxon>Streptophyta</taxon>
        <taxon>Embryophyta</taxon>
        <taxon>Tracheophyta</taxon>
        <taxon>Spermatophyta</taxon>
        <taxon>Magnoliopsida</taxon>
        <taxon>eudicotyledons</taxon>
        <taxon>Gunneridae</taxon>
        <taxon>Pentapetalae</taxon>
        <taxon>asterids</taxon>
        <taxon>lamiids</taxon>
        <taxon>Lamiales</taxon>
        <taxon>Pedaliaceae</taxon>
        <taxon>Sesamum</taxon>
    </lineage>
</organism>
<protein>
    <submittedName>
        <fullName evidence="2">Uncharacterized protein</fullName>
    </submittedName>
</protein>
<evidence type="ECO:0000256" key="1">
    <source>
        <dbReference type="SAM" id="MobiDB-lite"/>
    </source>
</evidence>
<evidence type="ECO:0000313" key="3">
    <source>
        <dbReference type="Proteomes" id="UP001293254"/>
    </source>
</evidence>
<comment type="caution">
    <text evidence="2">The sequence shown here is derived from an EMBL/GenBank/DDBJ whole genome shotgun (WGS) entry which is preliminary data.</text>
</comment>
<gene>
    <name evidence="2" type="ORF">Salat_2139600</name>
</gene>
<feature type="compositionally biased region" description="Polar residues" evidence="1">
    <location>
        <begin position="49"/>
        <end position="58"/>
    </location>
</feature>
<reference evidence="2" key="2">
    <citation type="journal article" date="2024" name="Plant">
        <title>Genomic evolution and insights into agronomic trait innovations of Sesamum species.</title>
        <authorList>
            <person name="Miao H."/>
            <person name="Wang L."/>
            <person name="Qu L."/>
            <person name="Liu H."/>
            <person name="Sun Y."/>
            <person name="Le M."/>
            <person name="Wang Q."/>
            <person name="Wei S."/>
            <person name="Zheng Y."/>
            <person name="Lin W."/>
            <person name="Duan Y."/>
            <person name="Cao H."/>
            <person name="Xiong S."/>
            <person name="Wang X."/>
            <person name="Wei L."/>
            <person name="Li C."/>
            <person name="Ma Q."/>
            <person name="Ju M."/>
            <person name="Zhao R."/>
            <person name="Li G."/>
            <person name="Mu C."/>
            <person name="Tian Q."/>
            <person name="Mei H."/>
            <person name="Zhang T."/>
            <person name="Gao T."/>
            <person name="Zhang H."/>
        </authorList>
    </citation>
    <scope>NUCLEOTIDE SEQUENCE</scope>
    <source>
        <strain evidence="2">3651</strain>
    </source>
</reference>